<accession>A0A8R7PKF9</accession>
<evidence type="ECO:0000313" key="2">
    <source>
        <dbReference type="EnsemblPlants" id="TuG1812G0200005313.01.T01.cds370188"/>
    </source>
</evidence>
<protein>
    <submittedName>
        <fullName evidence="2">Uncharacterized protein</fullName>
    </submittedName>
</protein>
<reference evidence="2" key="2">
    <citation type="submission" date="2018-03" db="EMBL/GenBank/DDBJ databases">
        <title>The Triticum urartu genome reveals the dynamic nature of wheat genome evolution.</title>
        <authorList>
            <person name="Ling H."/>
            <person name="Ma B."/>
            <person name="Shi X."/>
            <person name="Liu H."/>
            <person name="Dong L."/>
            <person name="Sun H."/>
            <person name="Cao Y."/>
            <person name="Gao Q."/>
            <person name="Zheng S."/>
            <person name="Li Y."/>
            <person name="Yu Y."/>
            <person name="Du H."/>
            <person name="Qi M."/>
            <person name="Li Y."/>
            <person name="Yu H."/>
            <person name="Cui Y."/>
            <person name="Wang N."/>
            <person name="Chen C."/>
            <person name="Wu H."/>
            <person name="Zhao Y."/>
            <person name="Zhang J."/>
            <person name="Li Y."/>
            <person name="Zhou W."/>
            <person name="Zhang B."/>
            <person name="Hu W."/>
            <person name="Eijk M."/>
            <person name="Tang J."/>
            <person name="Witsenboer H."/>
            <person name="Zhao S."/>
            <person name="Li Z."/>
            <person name="Zhang A."/>
            <person name="Wang D."/>
            <person name="Liang C."/>
        </authorList>
    </citation>
    <scope>NUCLEOTIDE SEQUENCE [LARGE SCALE GENOMIC DNA]</scope>
    <source>
        <strain evidence="2">cv. G1812</strain>
    </source>
</reference>
<reference evidence="3" key="1">
    <citation type="journal article" date="2013" name="Nature">
        <title>Draft genome of the wheat A-genome progenitor Triticum urartu.</title>
        <authorList>
            <person name="Ling H.Q."/>
            <person name="Zhao S."/>
            <person name="Liu D."/>
            <person name="Wang J."/>
            <person name="Sun H."/>
            <person name="Zhang C."/>
            <person name="Fan H."/>
            <person name="Li D."/>
            <person name="Dong L."/>
            <person name="Tao Y."/>
            <person name="Gao C."/>
            <person name="Wu H."/>
            <person name="Li Y."/>
            <person name="Cui Y."/>
            <person name="Guo X."/>
            <person name="Zheng S."/>
            <person name="Wang B."/>
            <person name="Yu K."/>
            <person name="Liang Q."/>
            <person name="Yang W."/>
            <person name="Lou X."/>
            <person name="Chen J."/>
            <person name="Feng M."/>
            <person name="Jian J."/>
            <person name="Zhang X."/>
            <person name="Luo G."/>
            <person name="Jiang Y."/>
            <person name="Liu J."/>
            <person name="Wang Z."/>
            <person name="Sha Y."/>
            <person name="Zhang B."/>
            <person name="Wu H."/>
            <person name="Tang D."/>
            <person name="Shen Q."/>
            <person name="Xue P."/>
            <person name="Zou S."/>
            <person name="Wang X."/>
            <person name="Liu X."/>
            <person name="Wang F."/>
            <person name="Yang Y."/>
            <person name="An X."/>
            <person name="Dong Z."/>
            <person name="Zhang K."/>
            <person name="Zhang X."/>
            <person name="Luo M.C."/>
            <person name="Dvorak J."/>
            <person name="Tong Y."/>
            <person name="Wang J."/>
            <person name="Yang H."/>
            <person name="Li Z."/>
            <person name="Wang D."/>
            <person name="Zhang A."/>
            <person name="Wang J."/>
        </authorList>
    </citation>
    <scope>NUCLEOTIDE SEQUENCE</scope>
    <source>
        <strain evidence="3">cv. G1812</strain>
    </source>
</reference>
<evidence type="ECO:0000256" key="1">
    <source>
        <dbReference type="SAM" id="MobiDB-lite"/>
    </source>
</evidence>
<dbReference type="PANTHER" id="PTHR35166">
    <property type="entry name" value="OS05G0193700 PROTEIN-RELATED"/>
    <property type="match status" value="1"/>
</dbReference>
<reference evidence="2" key="3">
    <citation type="submission" date="2022-06" db="UniProtKB">
        <authorList>
            <consortium name="EnsemblPlants"/>
        </authorList>
    </citation>
    <scope>IDENTIFICATION</scope>
</reference>
<dbReference type="PANTHER" id="PTHR35166:SF6">
    <property type="entry name" value="PROTEIN-RELATED"/>
    <property type="match status" value="1"/>
</dbReference>
<feature type="region of interest" description="Disordered" evidence="1">
    <location>
        <begin position="1"/>
        <end position="61"/>
    </location>
</feature>
<dbReference type="Proteomes" id="UP000015106">
    <property type="component" value="Chromosome 2"/>
</dbReference>
<dbReference type="Gramene" id="TuG1812G0200005313.01.T01">
    <property type="protein sequence ID" value="TuG1812G0200005313.01.T01.cds370188"/>
    <property type="gene ID" value="TuG1812G0200005313.01"/>
</dbReference>
<name>A0A8R7PKF9_TRIUA</name>
<dbReference type="AlphaFoldDB" id="A0A8R7PKF9"/>
<dbReference type="EnsemblPlants" id="TuG1812G0200005313.01.T01">
    <property type="protein sequence ID" value="TuG1812G0200005313.01.T01.cds370188"/>
    <property type="gene ID" value="TuG1812G0200005313.01"/>
</dbReference>
<proteinExistence type="predicted"/>
<sequence length="209" mass="23613">MAREEGSRITGSMASDESAAKHALAAGEERPLKQCRDASTEKRPLKPCAAKRKAEADDDDDDELLAAKKKAFYAKSGPSRKMRRLPRAEVASILSSRTHPDRAPSCYKALKLQNPDLIPSPEEEMDELKVAEYADARDFFEAAEEFSIFQAWVRSEYAKNGYVEVDDDYLAHREQVRACSDTAREAALEAMDFSDGDEDLKMFFRNRRH</sequence>
<organism evidence="2 3">
    <name type="scientific">Triticum urartu</name>
    <name type="common">Red wild einkorn</name>
    <name type="synonym">Crithodium urartu</name>
    <dbReference type="NCBI Taxonomy" id="4572"/>
    <lineage>
        <taxon>Eukaryota</taxon>
        <taxon>Viridiplantae</taxon>
        <taxon>Streptophyta</taxon>
        <taxon>Embryophyta</taxon>
        <taxon>Tracheophyta</taxon>
        <taxon>Spermatophyta</taxon>
        <taxon>Magnoliopsida</taxon>
        <taxon>Liliopsida</taxon>
        <taxon>Poales</taxon>
        <taxon>Poaceae</taxon>
        <taxon>BOP clade</taxon>
        <taxon>Pooideae</taxon>
        <taxon>Triticodae</taxon>
        <taxon>Triticeae</taxon>
        <taxon>Triticinae</taxon>
        <taxon>Triticum</taxon>
    </lineage>
</organism>
<evidence type="ECO:0000313" key="3">
    <source>
        <dbReference type="Proteomes" id="UP000015106"/>
    </source>
</evidence>
<keyword evidence="3" id="KW-1185">Reference proteome</keyword>
<feature type="compositionally biased region" description="Basic and acidic residues" evidence="1">
    <location>
        <begin position="27"/>
        <end position="44"/>
    </location>
</feature>